<sequence length="252" mass="27548">MAEIKKSTRKKVLTTKKTPVKRVRVAKKALDVAPVAKIETPVPQVENTINHLPDLTKINPEPVETVQTLQMDNQSVTAAAQPKTAKVIKPIDFLNIIFAGLLMIVGLAVLFSSIYIFYLCVTKQNGLTPTTNTNPVIVEEVKESSETLSAPVDRTLFKITILNGSGIPGEAARTQKLLENERFVVESIGNADRIDYKSTEIIVGSKVPLEFTLDLMNELGKNFLLLSEIQFDESETGVTIIVGSTPSITATN</sequence>
<gene>
    <name evidence="3" type="ORF">A2415_03285</name>
</gene>
<dbReference type="Pfam" id="PF13399">
    <property type="entry name" value="LytR_C"/>
    <property type="match status" value="1"/>
</dbReference>
<evidence type="ECO:0000259" key="2">
    <source>
        <dbReference type="Pfam" id="PF13399"/>
    </source>
</evidence>
<keyword evidence="1" id="KW-0472">Membrane</keyword>
<evidence type="ECO:0000256" key="1">
    <source>
        <dbReference type="SAM" id="Phobius"/>
    </source>
</evidence>
<feature type="domain" description="LytR/CpsA/Psr regulator C-terminal" evidence="2">
    <location>
        <begin position="158"/>
        <end position="244"/>
    </location>
</feature>
<keyword evidence="1" id="KW-0812">Transmembrane</keyword>
<name>A0A1F4WJH7_UNCKA</name>
<dbReference type="InterPro" id="IPR027381">
    <property type="entry name" value="LytR/CpsA/Psr_C"/>
</dbReference>
<dbReference type="EMBL" id="MEWA01000019">
    <property type="protein sequence ID" value="OGC69572.1"/>
    <property type="molecule type" value="Genomic_DNA"/>
</dbReference>
<dbReference type="Gene3D" id="3.30.70.2390">
    <property type="match status" value="1"/>
</dbReference>
<organism evidence="3 4">
    <name type="scientific">candidate division WWE3 bacterium RIFOXYC1_FULL_39_7</name>
    <dbReference type="NCBI Taxonomy" id="1802643"/>
    <lineage>
        <taxon>Bacteria</taxon>
        <taxon>Katanobacteria</taxon>
    </lineage>
</organism>
<accession>A0A1F4WJH7</accession>
<comment type="caution">
    <text evidence="3">The sequence shown here is derived from an EMBL/GenBank/DDBJ whole genome shotgun (WGS) entry which is preliminary data.</text>
</comment>
<evidence type="ECO:0000313" key="4">
    <source>
        <dbReference type="Proteomes" id="UP000179113"/>
    </source>
</evidence>
<dbReference type="Proteomes" id="UP000179113">
    <property type="component" value="Unassembled WGS sequence"/>
</dbReference>
<reference evidence="3 4" key="1">
    <citation type="journal article" date="2016" name="Nat. Commun.">
        <title>Thousands of microbial genomes shed light on interconnected biogeochemical processes in an aquifer system.</title>
        <authorList>
            <person name="Anantharaman K."/>
            <person name="Brown C.T."/>
            <person name="Hug L.A."/>
            <person name="Sharon I."/>
            <person name="Castelle C.J."/>
            <person name="Probst A.J."/>
            <person name="Thomas B.C."/>
            <person name="Singh A."/>
            <person name="Wilkins M.J."/>
            <person name="Karaoz U."/>
            <person name="Brodie E.L."/>
            <person name="Williams K.H."/>
            <person name="Hubbard S.S."/>
            <person name="Banfield J.F."/>
        </authorList>
    </citation>
    <scope>NUCLEOTIDE SEQUENCE [LARGE SCALE GENOMIC DNA]</scope>
</reference>
<proteinExistence type="predicted"/>
<protein>
    <recommendedName>
        <fullName evidence="2">LytR/CpsA/Psr regulator C-terminal domain-containing protein</fullName>
    </recommendedName>
</protein>
<keyword evidence="1" id="KW-1133">Transmembrane helix</keyword>
<evidence type="ECO:0000313" key="3">
    <source>
        <dbReference type="EMBL" id="OGC69572.1"/>
    </source>
</evidence>
<dbReference type="AlphaFoldDB" id="A0A1F4WJH7"/>
<feature type="transmembrane region" description="Helical" evidence="1">
    <location>
        <begin position="93"/>
        <end position="118"/>
    </location>
</feature>